<name>A0ABX9DU09_9BACT</name>
<proteinExistence type="predicted"/>
<feature type="signal peptide" evidence="1">
    <location>
        <begin position="1"/>
        <end position="27"/>
    </location>
</feature>
<reference evidence="2 3" key="1">
    <citation type="submission" date="2018-06" db="EMBL/GenBank/DDBJ databases">
        <title>Genomic Encyclopedia of Archaeal and Bacterial Type Strains, Phase II (KMG-II): from individual species to whole genera.</title>
        <authorList>
            <person name="Goeker M."/>
        </authorList>
    </citation>
    <scope>NUCLEOTIDE SEQUENCE [LARGE SCALE GENOMIC DNA]</scope>
    <source>
        <strain evidence="2 3">DSM 18710</strain>
    </source>
</reference>
<keyword evidence="3" id="KW-1185">Reference proteome</keyword>
<dbReference type="Proteomes" id="UP000249852">
    <property type="component" value="Unassembled WGS sequence"/>
</dbReference>
<organism evidence="2 3">
    <name type="scientific">Prevotella pallens</name>
    <dbReference type="NCBI Taxonomy" id="60133"/>
    <lineage>
        <taxon>Bacteria</taxon>
        <taxon>Pseudomonadati</taxon>
        <taxon>Bacteroidota</taxon>
        <taxon>Bacteroidia</taxon>
        <taxon>Bacteroidales</taxon>
        <taxon>Prevotellaceae</taxon>
        <taxon>Prevotella</taxon>
    </lineage>
</organism>
<evidence type="ECO:0000313" key="2">
    <source>
        <dbReference type="EMBL" id="RAS48683.1"/>
    </source>
</evidence>
<evidence type="ECO:0000313" key="3">
    <source>
        <dbReference type="Proteomes" id="UP000249852"/>
    </source>
</evidence>
<dbReference type="EMBL" id="QLTQ01000001">
    <property type="protein sequence ID" value="RAS48683.1"/>
    <property type="molecule type" value="Genomic_DNA"/>
</dbReference>
<sequence>MKRLNRTYHIFIAVLMLFTISSFTIVAAENEHGTLVANHLKIPIYRTYRMYVKAYNKATQAYIAKGERIVLRYTSANEAVIEAKGNAFKSVGNGKTEVTLRISGAYPGTLDAFDPNNVLDEMKFTVEVNDQVDMVFPQFSISWGEDKATVLDRFLKNNAYINYTNSYWAMNPKISADNRKGLEILSTNNAEFPLIMLDFTSNDTELCALYLLSASWERVTTPQISEVYKLLIANGFLDRGTNTDTHCWQMYNPTSKTLATCGLMIVQGCGYCYVSLSYLADDPNPTAIKNTLLEQPKISWNFANGVLNIQAEQYVGELLSIYSISGKCLQKTTIQPGNNIISSLTHQPFFIRVGNNAAIKVLP</sequence>
<protein>
    <submittedName>
        <fullName evidence="2">Uncharacterized protein</fullName>
    </submittedName>
</protein>
<feature type="chain" id="PRO_5045620330" evidence="1">
    <location>
        <begin position="28"/>
        <end position="363"/>
    </location>
</feature>
<gene>
    <name evidence="2" type="ORF">BC673_101229</name>
</gene>
<keyword evidence="1" id="KW-0732">Signal</keyword>
<evidence type="ECO:0000256" key="1">
    <source>
        <dbReference type="SAM" id="SignalP"/>
    </source>
</evidence>
<dbReference type="RefSeq" id="WP_006046209.1">
    <property type="nucleotide sequence ID" value="NZ_QLTQ01000001.1"/>
</dbReference>
<comment type="caution">
    <text evidence="2">The sequence shown here is derived from an EMBL/GenBank/DDBJ whole genome shotgun (WGS) entry which is preliminary data.</text>
</comment>
<accession>A0ABX9DU09</accession>